<evidence type="ECO:0000313" key="2">
    <source>
        <dbReference type="Proteomes" id="UP001140453"/>
    </source>
</evidence>
<accession>A0A9W8YM67</accession>
<protein>
    <recommendedName>
        <fullName evidence="3">Phytanoyl-CoA dioxygenase</fullName>
    </recommendedName>
</protein>
<reference evidence="1" key="1">
    <citation type="submission" date="2022-10" db="EMBL/GenBank/DDBJ databases">
        <title>Tapping the CABI collections for fungal endophytes: first genome assemblies for Collariella, Neodidymelliopsis, Ascochyta clinopodiicola, Didymella pomorum, Didymosphaeria variabile, Neocosmospora piperis and Neocucurbitaria cava.</title>
        <authorList>
            <person name="Hill R."/>
        </authorList>
    </citation>
    <scope>NUCLEOTIDE SEQUENCE</scope>
    <source>
        <strain evidence="1">IMI 355082</strain>
    </source>
</reference>
<dbReference type="Proteomes" id="UP001140453">
    <property type="component" value="Unassembled WGS sequence"/>
</dbReference>
<dbReference type="EMBL" id="JAPEVB010000005">
    <property type="protein sequence ID" value="KAJ4387448.1"/>
    <property type="molecule type" value="Genomic_DNA"/>
</dbReference>
<dbReference type="Gene3D" id="2.60.120.620">
    <property type="entry name" value="q2cbj1_9rhob like domain"/>
    <property type="match status" value="1"/>
</dbReference>
<sequence length="318" mass="36355">MSRELDAPKVITPTDKERRAGVYLPRNLHRVLGALHQDGLVVLRDVIEKDHIDSLNTVMSEDAERRLQDPTQAFNHNSKSNFLQRPPLTDAALLYEDVYFNSFLLQVANAYLGQKPIWNWLTANTAVANTAGIRQPEHKDSAYDHPKCPYYFIANVPLCDFTVENGATEFWLGSHVNTTVEDQQTAPGDGPYSNKMYKAGEHIPWIHEDAKRAQRAIRPPIQPEALRGDIMIRDLRTWHAGMPNNSDCHRIMLGLGYQSPFHPNYKQRLHFPISKQEYLLGQAKNMVEVRANFYGDDEFEKSKADTYFDISPQYGADE</sequence>
<dbReference type="InterPro" id="IPR051961">
    <property type="entry name" value="Fungal_Metabolite_Diox"/>
</dbReference>
<dbReference type="SUPFAM" id="SSF51197">
    <property type="entry name" value="Clavaminate synthase-like"/>
    <property type="match status" value="1"/>
</dbReference>
<dbReference type="InterPro" id="IPR008775">
    <property type="entry name" value="Phytyl_CoA_dOase-like"/>
</dbReference>
<gene>
    <name evidence="1" type="ORF">N0V93_008040</name>
</gene>
<dbReference type="AlphaFoldDB" id="A0A9W8YM67"/>
<evidence type="ECO:0000313" key="1">
    <source>
        <dbReference type="EMBL" id="KAJ4387448.1"/>
    </source>
</evidence>
<comment type="caution">
    <text evidence="1">The sequence shown here is derived from an EMBL/GenBank/DDBJ whole genome shotgun (WGS) entry which is preliminary data.</text>
</comment>
<dbReference type="PANTHER" id="PTHR37563">
    <property type="entry name" value="PHYTANOYL-COA DIOXYGENASE FAMILY PROTEIN (AFU_ORTHOLOGUE AFUA_2G03330)"/>
    <property type="match status" value="1"/>
</dbReference>
<organism evidence="1 2">
    <name type="scientific">Gnomoniopsis smithogilvyi</name>
    <dbReference type="NCBI Taxonomy" id="1191159"/>
    <lineage>
        <taxon>Eukaryota</taxon>
        <taxon>Fungi</taxon>
        <taxon>Dikarya</taxon>
        <taxon>Ascomycota</taxon>
        <taxon>Pezizomycotina</taxon>
        <taxon>Sordariomycetes</taxon>
        <taxon>Sordariomycetidae</taxon>
        <taxon>Diaporthales</taxon>
        <taxon>Gnomoniaceae</taxon>
        <taxon>Gnomoniopsis</taxon>
    </lineage>
</organism>
<dbReference type="PANTHER" id="PTHR37563:SF2">
    <property type="entry name" value="PHYTANOYL-COA DIOXYGENASE FAMILY PROTEIN (AFU_ORTHOLOGUE AFUA_2G03330)"/>
    <property type="match status" value="1"/>
</dbReference>
<evidence type="ECO:0008006" key="3">
    <source>
        <dbReference type="Google" id="ProtNLM"/>
    </source>
</evidence>
<dbReference type="OrthoDB" id="407832at2759"/>
<proteinExistence type="predicted"/>
<keyword evidence="2" id="KW-1185">Reference proteome</keyword>
<dbReference type="Pfam" id="PF05721">
    <property type="entry name" value="PhyH"/>
    <property type="match status" value="1"/>
</dbReference>
<name>A0A9W8YM67_9PEZI</name>